<dbReference type="Gene3D" id="1.10.4020.10">
    <property type="entry name" value="DNA breaking-rejoining enzymes"/>
    <property type="match status" value="1"/>
</dbReference>
<keyword evidence="1" id="KW-0812">Transmembrane</keyword>
<name>A0A8C9ZVN0_SANLU</name>
<dbReference type="Pfam" id="PF02023">
    <property type="entry name" value="SCAN"/>
    <property type="match status" value="1"/>
</dbReference>
<keyword evidence="1" id="KW-1133">Transmembrane helix</keyword>
<evidence type="ECO:0000313" key="3">
    <source>
        <dbReference type="Ensembl" id="ENSSLUP00000045100.1"/>
    </source>
</evidence>
<proteinExistence type="predicted"/>
<dbReference type="AlphaFoldDB" id="A0A8C9ZVN0"/>
<keyword evidence="4" id="KW-1185">Reference proteome</keyword>
<protein>
    <recommendedName>
        <fullName evidence="2">SCAN box domain-containing protein</fullName>
    </recommendedName>
</protein>
<sequence>MEDQTLGGDDGGHGGPDQEGFNQLYVKEAIFAKYEINEEMYRQWFQEPDILPRETPQELYHRLKDLYKKWVKPARKTVEEEVLILEQFLRTLSPENGQKAAQLVMFYLINLLFDICLFSLWVHSIFLRFCL</sequence>
<feature type="domain" description="SCAN box" evidence="2">
    <location>
        <begin position="42"/>
        <end position="95"/>
    </location>
</feature>
<dbReference type="Proteomes" id="UP000694568">
    <property type="component" value="Unplaced"/>
</dbReference>
<dbReference type="SUPFAM" id="SSF47353">
    <property type="entry name" value="Retrovirus capsid dimerization domain-like"/>
    <property type="match status" value="1"/>
</dbReference>
<feature type="transmembrane region" description="Helical" evidence="1">
    <location>
        <begin position="104"/>
        <end position="126"/>
    </location>
</feature>
<dbReference type="InterPro" id="IPR003309">
    <property type="entry name" value="SCAN_dom"/>
</dbReference>
<dbReference type="GeneTree" id="ENSGT01120000272011"/>
<organism evidence="3 4">
    <name type="scientific">Sander lucioperca</name>
    <name type="common">Pike-perch</name>
    <name type="synonym">Perca lucioperca</name>
    <dbReference type="NCBI Taxonomy" id="283035"/>
    <lineage>
        <taxon>Eukaryota</taxon>
        <taxon>Metazoa</taxon>
        <taxon>Chordata</taxon>
        <taxon>Craniata</taxon>
        <taxon>Vertebrata</taxon>
        <taxon>Euteleostomi</taxon>
        <taxon>Actinopterygii</taxon>
        <taxon>Neopterygii</taxon>
        <taxon>Teleostei</taxon>
        <taxon>Neoteleostei</taxon>
        <taxon>Acanthomorphata</taxon>
        <taxon>Eupercaria</taxon>
        <taxon>Perciformes</taxon>
        <taxon>Percoidei</taxon>
        <taxon>Percidae</taxon>
        <taxon>Luciopercinae</taxon>
        <taxon>Sander</taxon>
    </lineage>
</organism>
<evidence type="ECO:0000313" key="4">
    <source>
        <dbReference type="Proteomes" id="UP000694568"/>
    </source>
</evidence>
<reference evidence="3" key="2">
    <citation type="submission" date="2025-09" db="UniProtKB">
        <authorList>
            <consortium name="Ensembl"/>
        </authorList>
    </citation>
    <scope>IDENTIFICATION</scope>
</reference>
<evidence type="ECO:0000259" key="2">
    <source>
        <dbReference type="PROSITE" id="PS50804"/>
    </source>
</evidence>
<accession>A0A8C9ZVN0</accession>
<keyword evidence="1" id="KW-0472">Membrane</keyword>
<dbReference type="PROSITE" id="PS50804">
    <property type="entry name" value="SCAN_BOX"/>
    <property type="match status" value="1"/>
</dbReference>
<evidence type="ECO:0000256" key="1">
    <source>
        <dbReference type="SAM" id="Phobius"/>
    </source>
</evidence>
<reference evidence="3" key="1">
    <citation type="submission" date="2025-08" db="UniProtKB">
        <authorList>
            <consortium name="Ensembl"/>
        </authorList>
    </citation>
    <scope>IDENTIFICATION</scope>
</reference>
<dbReference type="InterPro" id="IPR038269">
    <property type="entry name" value="SCAN_sf"/>
</dbReference>
<dbReference type="Ensembl" id="ENSSLUT00000046520.1">
    <property type="protein sequence ID" value="ENSSLUP00000045100.1"/>
    <property type="gene ID" value="ENSSLUG00000019962.1"/>
</dbReference>